<evidence type="ECO:0000313" key="3">
    <source>
        <dbReference type="EMBL" id="SFG16905.1"/>
    </source>
</evidence>
<evidence type="ECO:0000256" key="1">
    <source>
        <dbReference type="SAM" id="SignalP"/>
    </source>
</evidence>
<dbReference type="InterPro" id="IPR007742">
    <property type="entry name" value="NosD_dom"/>
</dbReference>
<dbReference type="SMART" id="SM00710">
    <property type="entry name" value="PbH1"/>
    <property type="match status" value="10"/>
</dbReference>
<dbReference type="InterPro" id="IPR012334">
    <property type="entry name" value="Pectin_lyas_fold"/>
</dbReference>
<dbReference type="Gene3D" id="2.160.20.10">
    <property type="entry name" value="Single-stranded right-handed beta-helix, Pectin lyase-like"/>
    <property type="match status" value="1"/>
</dbReference>
<dbReference type="NCBIfam" id="TIGR04247">
    <property type="entry name" value="NosD_copper_fam"/>
    <property type="match status" value="1"/>
</dbReference>
<evidence type="ECO:0000313" key="4">
    <source>
        <dbReference type="Proteomes" id="UP000199116"/>
    </source>
</evidence>
<feature type="signal peptide" evidence="1">
    <location>
        <begin position="1"/>
        <end position="18"/>
    </location>
</feature>
<accession>A0A1I2PL09</accession>
<keyword evidence="4" id="KW-1185">Reference proteome</keyword>
<gene>
    <name evidence="3" type="ORF">SAMN04488033_13311</name>
</gene>
<protein>
    <submittedName>
        <fullName evidence="3">Nitrous oxidase accessory protein</fullName>
    </submittedName>
</protein>
<dbReference type="InterPro" id="IPR011050">
    <property type="entry name" value="Pectin_lyase_fold/virulence"/>
</dbReference>
<keyword evidence="1" id="KW-0732">Signal</keyword>
<dbReference type="InterPro" id="IPR026464">
    <property type="entry name" value="NosD_copper_fam"/>
</dbReference>
<dbReference type="InterPro" id="IPR006626">
    <property type="entry name" value="PbH1"/>
</dbReference>
<dbReference type="InterPro" id="IPR022441">
    <property type="entry name" value="Para_beta_helix_rpt-2"/>
</dbReference>
<dbReference type="EMBL" id="FOOH01000033">
    <property type="protein sequence ID" value="SFG16905.1"/>
    <property type="molecule type" value="Genomic_DNA"/>
</dbReference>
<reference evidence="4" key="1">
    <citation type="submission" date="2016-10" db="EMBL/GenBank/DDBJ databases">
        <authorList>
            <person name="Varghese N."/>
            <person name="Submissions S."/>
        </authorList>
    </citation>
    <scope>NUCLEOTIDE SEQUENCE [LARGE SCALE GENOMIC DNA]</scope>
    <source>
        <strain evidence="4">DSM 23515</strain>
    </source>
</reference>
<evidence type="ECO:0000259" key="2">
    <source>
        <dbReference type="Pfam" id="PF05048"/>
    </source>
</evidence>
<dbReference type="RefSeq" id="WP_075326074.1">
    <property type="nucleotide sequence ID" value="NZ_FOOH01000033.1"/>
</dbReference>
<dbReference type="Proteomes" id="UP000199116">
    <property type="component" value="Unassembled WGS sequence"/>
</dbReference>
<feature type="chain" id="PRO_5011600861" evidence="1">
    <location>
        <begin position="19"/>
        <end position="411"/>
    </location>
</feature>
<dbReference type="SUPFAM" id="SSF51126">
    <property type="entry name" value="Pectin lyase-like"/>
    <property type="match status" value="1"/>
</dbReference>
<dbReference type="NCBIfam" id="TIGR03804">
    <property type="entry name" value="para_beta_helix"/>
    <property type="match status" value="2"/>
</dbReference>
<dbReference type="AlphaFoldDB" id="A0A1I2PL09"/>
<organism evidence="3 4">
    <name type="scientific">Salegentibacter agarivorans</name>
    <dbReference type="NCBI Taxonomy" id="345907"/>
    <lineage>
        <taxon>Bacteria</taxon>
        <taxon>Pseudomonadati</taxon>
        <taxon>Bacteroidota</taxon>
        <taxon>Flavobacteriia</taxon>
        <taxon>Flavobacteriales</taxon>
        <taxon>Flavobacteriaceae</taxon>
        <taxon>Salegentibacter</taxon>
    </lineage>
</organism>
<dbReference type="Pfam" id="PF05048">
    <property type="entry name" value="NosD"/>
    <property type="match status" value="1"/>
</dbReference>
<sequence length="411" mass="46577">MKAVLFIFLFFISFSFYATEITVCETCEIKSIKNAVEVAKSGDTIRVKPGVYKENDIVISDKSLTLIGEDFPVIDAEMQGTAISFRADAFTIEGFKIINIGRSHTSDFSAILVSNSTNFEVKNNRFDNIFFGILIERSNNGRIVGNQVTGKATSQAHSGNAIHLWKTSEMHIEDNHLEGVRDGIYLEFTDDTEIINNVCKNNLRYGLHFMFSDGNTYSGNLFDNNGAGVAVMYSKEILMYRNTFKNNWGSASYGLLLKDITDSELKQNTFEENTVGISADNTNRINYIENNFKSNGYAVKIRGGCYNNVFNRNNFLYNSFDLTYTGHSNGNTFNGNYWSNYSGYDLDKNNFGDIPYRPVSLFSYLVDKTPESIVMLRSLFIDLIEFSEKVSPIFTPANVLDQQPYIRKIQW</sequence>
<name>A0A1I2PL09_9FLAO</name>
<proteinExistence type="predicted"/>
<feature type="domain" description="Periplasmic copper-binding protein NosD beta helix" evidence="2">
    <location>
        <begin position="144"/>
        <end position="343"/>
    </location>
</feature>